<keyword evidence="2" id="KW-1185">Reference proteome</keyword>
<protein>
    <submittedName>
        <fullName evidence="1">Uncharacterized protein</fullName>
    </submittedName>
</protein>
<accession>A0ABT5E6E5</accession>
<organism evidence="1 2">
    <name type="scientific">Nannocystis bainbridge</name>
    <dbReference type="NCBI Taxonomy" id="2995303"/>
    <lineage>
        <taxon>Bacteria</taxon>
        <taxon>Pseudomonadati</taxon>
        <taxon>Myxococcota</taxon>
        <taxon>Polyangia</taxon>
        <taxon>Nannocystales</taxon>
        <taxon>Nannocystaceae</taxon>
        <taxon>Nannocystis</taxon>
    </lineage>
</organism>
<reference evidence="1 2" key="1">
    <citation type="submission" date="2022-11" db="EMBL/GenBank/DDBJ databases">
        <title>Minimal conservation of predation-associated metabolite biosynthetic gene clusters underscores biosynthetic potential of Myxococcota including descriptions for ten novel species: Archangium lansinium sp. nov., Myxococcus landrumus sp. nov., Nannocystis bai.</title>
        <authorList>
            <person name="Ahearne A."/>
            <person name="Stevens C."/>
            <person name="Dowd S."/>
        </authorList>
    </citation>
    <scope>NUCLEOTIDE SEQUENCE [LARGE SCALE GENOMIC DNA]</scope>
    <source>
        <strain evidence="1 2">BB15-2</strain>
    </source>
</reference>
<proteinExistence type="predicted"/>
<dbReference type="RefSeq" id="WP_272089938.1">
    <property type="nucleotide sequence ID" value="NZ_JAQNDL010000003.1"/>
</dbReference>
<comment type="caution">
    <text evidence="1">The sequence shown here is derived from an EMBL/GenBank/DDBJ whole genome shotgun (WGS) entry which is preliminary data.</text>
</comment>
<dbReference type="EMBL" id="JAQNDL010000003">
    <property type="protein sequence ID" value="MDC0721435.1"/>
    <property type="molecule type" value="Genomic_DNA"/>
</dbReference>
<name>A0ABT5E6E5_9BACT</name>
<dbReference type="Proteomes" id="UP001221686">
    <property type="component" value="Unassembled WGS sequence"/>
</dbReference>
<sequence>MANYTSTIPVQISEVTSGASYVLVLDTDAAAASPQLNPRDQVTASTTGTSVLVTVDSTGGAPTITDVVAIPIDGAPSVSFTGSAGVYTANFPATLTTYYSWRIEVTVDAEARLGKALVLDPILIIRRTN</sequence>
<evidence type="ECO:0000313" key="1">
    <source>
        <dbReference type="EMBL" id="MDC0721435.1"/>
    </source>
</evidence>
<gene>
    <name evidence="1" type="ORF">POL25_31300</name>
</gene>
<evidence type="ECO:0000313" key="2">
    <source>
        <dbReference type="Proteomes" id="UP001221686"/>
    </source>
</evidence>